<dbReference type="InterPro" id="IPR034660">
    <property type="entry name" value="DinB/YfiT-like"/>
</dbReference>
<dbReference type="EMBL" id="JBHUIT010000002">
    <property type="protein sequence ID" value="MFD2255491.1"/>
    <property type="molecule type" value="Genomic_DNA"/>
</dbReference>
<gene>
    <name evidence="1" type="ORF">ACFSSA_02280</name>
</gene>
<dbReference type="RefSeq" id="WP_386818149.1">
    <property type="nucleotide sequence ID" value="NZ_JBHUIT010000002.1"/>
</dbReference>
<keyword evidence="2" id="KW-1185">Reference proteome</keyword>
<sequence>MANPLMKAIVRSRLQLTSSDTAEKQSMAILKTYLQLAQGLDENNGSLPIRVAPMAGLDDDMRGWSFFMLLRHNTIVNHEITATVRRLVNGDPTPTKKFDLKKDVMPSEDAGIEQIALFKSSVLSHFKTVRSLGNLKDTGTANHPRFGPLDALMWNAMFPFHLKLHLKQAQLIRAAV</sequence>
<evidence type="ECO:0000313" key="1">
    <source>
        <dbReference type="EMBL" id="MFD2255491.1"/>
    </source>
</evidence>
<evidence type="ECO:0008006" key="3">
    <source>
        <dbReference type="Google" id="ProtNLM"/>
    </source>
</evidence>
<accession>A0ABW5D476</accession>
<dbReference type="Proteomes" id="UP001597375">
    <property type="component" value="Unassembled WGS sequence"/>
</dbReference>
<protein>
    <recommendedName>
        <fullName evidence="3">DinB family protein</fullName>
    </recommendedName>
</protein>
<reference evidence="2" key="1">
    <citation type="journal article" date="2019" name="Int. J. Syst. Evol. Microbiol.">
        <title>The Global Catalogue of Microorganisms (GCM) 10K type strain sequencing project: providing services to taxonomists for standard genome sequencing and annotation.</title>
        <authorList>
            <consortium name="The Broad Institute Genomics Platform"/>
            <consortium name="The Broad Institute Genome Sequencing Center for Infectious Disease"/>
            <person name="Wu L."/>
            <person name="Ma J."/>
        </authorList>
    </citation>
    <scope>NUCLEOTIDE SEQUENCE [LARGE SCALE GENOMIC DNA]</scope>
    <source>
        <strain evidence="2">CGMCC 4.7106</strain>
    </source>
</reference>
<organism evidence="1 2">
    <name type="scientific">Luteolibacter algae</name>
    <dbReference type="NCBI Taxonomy" id="454151"/>
    <lineage>
        <taxon>Bacteria</taxon>
        <taxon>Pseudomonadati</taxon>
        <taxon>Verrucomicrobiota</taxon>
        <taxon>Verrucomicrobiia</taxon>
        <taxon>Verrucomicrobiales</taxon>
        <taxon>Verrucomicrobiaceae</taxon>
        <taxon>Luteolibacter</taxon>
    </lineage>
</organism>
<comment type="caution">
    <text evidence="1">The sequence shown here is derived from an EMBL/GenBank/DDBJ whole genome shotgun (WGS) entry which is preliminary data.</text>
</comment>
<proteinExistence type="predicted"/>
<dbReference type="Gene3D" id="1.20.120.450">
    <property type="entry name" value="dinb family like domain"/>
    <property type="match status" value="1"/>
</dbReference>
<name>A0ABW5D476_9BACT</name>
<evidence type="ECO:0000313" key="2">
    <source>
        <dbReference type="Proteomes" id="UP001597375"/>
    </source>
</evidence>